<evidence type="ECO:0000259" key="13">
    <source>
        <dbReference type="Pfam" id="PF00884"/>
    </source>
</evidence>
<comment type="similarity">
    <text evidence="8">Belongs to the phosphoethanolamine transferase family. EptA subfamily.</text>
</comment>
<evidence type="ECO:0000256" key="9">
    <source>
        <dbReference type="ARBA" id="ARBA00067355"/>
    </source>
</evidence>
<dbReference type="InterPro" id="IPR040423">
    <property type="entry name" value="PEA_transferase"/>
</dbReference>
<dbReference type="eggNOG" id="COG2194">
    <property type="taxonomic scope" value="Bacteria"/>
</dbReference>
<gene>
    <name evidence="15" type="ORF">XOC_1283</name>
</gene>
<proteinExistence type="inferred from homology"/>
<keyword evidence="7 12" id="KW-0472">Membrane</keyword>
<keyword evidence="2" id="KW-1003">Cell membrane</keyword>
<reference evidence="15 16" key="1">
    <citation type="journal article" date="2011" name="J. Bacteriol.">
        <title>Two new complete genome sequences offer insight into host and tissue specificity of plant pathogenic Xanthomonas spp.</title>
        <authorList>
            <person name="Bogdanove A.J."/>
            <person name="Koebnik R."/>
            <person name="Lu H."/>
            <person name="Furutani A."/>
            <person name="Angiuoli S.V."/>
            <person name="Patil P.B."/>
            <person name="Van Sluys M.A."/>
            <person name="Ryan R.P."/>
            <person name="Meyer D.F."/>
            <person name="Han S.W."/>
            <person name="Aparna G."/>
            <person name="Rajaram M."/>
            <person name="Delcher A.L."/>
            <person name="Phillippy A.M."/>
            <person name="Puiu D."/>
            <person name="Schatz M.C."/>
            <person name="Shumway M."/>
            <person name="Sommer D.D."/>
            <person name="Trapnell C."/>
            <person name="Benahmed F."/>
            <person name="Dimitrov G."/>
            <person name="Madupu R."/>
            <person name="Radune D."/>
            <person name="Sullivan S."/>
            <person name="Jha G."/>
            <person name="Ishihara H."/>
            <person name="Lee S.W."/>
            <person name="Pandey A."/>
            <person name="Sharma V."/>
            <person name="Sriariyanun M."/>
            <person name="Szurek B."/>
            <person name="Vera-Cruz C.M."/>
            <person name="Dorman K.S."/>
            <person name="Ronald P.C."/>
            <person name="Verdier V."/>
            <person name="Dow J.M."/>
            <person name="Sonti R.V."/>
            <person name="Tsuge S."/>
            <person name="Brendel V.P."/>
            <person name="Rabinowicz P.D."/>
            <person name="Leach J.E."/>
            <person name="White F.F."/>
            <person name="Salzberg S.L."/>
        </authorList>
    </citation>
    <scope>NUCLEOTIDE SEQUENCE [LARGE SCALE GENOMIC DNA]</scope>
    <source>
        <strain evidence="15 16">BLS256</strain>
    </source>
</reference>
<evidence type="ECO:0000256" key="7">
    <source>
        <dbReference type="ARBA" id="ARBA00023136"/>
    </source>
</evidence>
<keyword evidence="5 12" id="KW-0812">Transmembrane</keyword>
<comment type="subcellular location">
    <subcellularLocation>
        <location evidence="1">Cell inner membrane</location>
        <topology evidence="1">Multi-pass membrane protein</topology>
    </subcellularLocation>
</comment>
<evidence type="ECO:0000256" key="10">
    <source>
        <dbReference type="ARBA" id="ARBA00082127"/>
    </source>
</evidence>
<evidence type="ECO:0000313" key="16">
    <source>
        <dbReference type="Proteomes" id="UP000008851"/>
    </source>
</evidence>
<dbReference type="CDD" id="cd16017">
    <property type="entry name" value="LptA"/>
    <property type="match status" value="1"/>
</dbReference>
<dbReference type="GO" id="GO:0005886">
    <property type="term" value="C:plasma membrane"/>
    <property type="evidence" value="ECO:0007669"/>
    <property type="project" value="UniProtKB-SubCell"/>
</dbReference>
<feature type="transmembrane region" description="Helical" evidence="12">
    <location>
        <begin position="117"/>
        <end position="138"/>
    </location>
</feature>
<feature type="transmembrane region" description="Helical" evidence="12">
    <location>
        <begin position="58"/>
        <end position="75"/>
    </location>
</feature>
<evidence type="ECO:0000256" key="8">
    <source>
        <dbReference type="ARBA" id="ARBA00061371"/>
    </source>
</evidence>
<feature type="domain" description="Sulfatase N-terminal" evidence="13">
    <location>
        <begin position="276"/>
        <end position="563"/>
    </location>
</feature>
<keyword evidence="4" id="KW-0808">Transferase</keyword>
<dbReference type="HOGENOM" id="CLU_018534_1_0_6"/>
<dbReference type="InterPro" id="IPR058130">
    <property type="entry name" value="PEA_transf_C"/>
</dbReference>
<dbReference type="GO" id="GO:0016776">
    <property type="term" value="F:phosphotransferase activity, phosphate group as acceptor"/>
    <property type="evidence" value="ECO:0007669"/>
    <property type="project" value="TreeGrafter"/>
</dbReference>
<accession>G7TH82</accession>
<evidence type="ECO:0000256" key="11">
    <source>
        <dbReference type="SAM" id="MobiDB-lite"/>
    </source>
</evidence>
<dbReference type="Gene3D" id="3.40.720.10">
    <property type="entry name" value="Alkaline Phosphatase, subunit A"/>
    <property type="match status" value="1"/>
</dbReference>
<dbReference type="SUPFAM" id="SSF53649">
    <property type="entry name" value="Alkaline phosphatase-like"/>
    <property type="match status" value="1"/>
</dbReference>
<evidence type="ECO:0000256" key="2">
    <source>
        <dbReference type="ARBA" id="ARBA00022475"/>
    </source>
</evidence>
<dbReference type="AlphaFoldDB" id="G7TH82"/>
<feature type="transmembrane region" description="Helical" evidence="12">
    <location>
        <begin position="87"/>
        <end position="110"/>
    </location>
</feature>
<feature type="transmembrane region" description="Helical" evidence="12">
    <location>
        <begin position="158"/>
        <end position="179"/>
    </location>
</feature>
<dbReference type="PANTHER" id="PTHR30443">
    <property type="entry name" value="INNER MEMBRANE PROTEIN"/>
    <property type="match status" value="1"/>
</dbReference>
<protein>
    <recommendedName>
        <fullName evidence="9">Phosphoethanolamine transferase EptA</fullName>
    </recommendedName>
    <alternativeName>
        <fullName evidence="10">Polymyxin resistance protein PmrC</fullName>
    </alternativeName>
</protein>
<feature type="transmembrane region" description="Helical" evidence="12">
    <location>
        <begin position="191"/>
        <end position="212"/>
    </location>
</feature>
<dbReference type="Pfam" id="PF00884">
    <property type="entry name" value="Sulfatase"/>
    <property type="match status" value="1"/>
</dbReference>
<evidence type="ECO:0000256" key="3">
    <source>
        <dbReference type="ARBA" id="ARBA00022519"/>
    </source>
</evidence>
<dbReference type="KEGG" id="xor:XOC_1283"/>
<keyword evidence="3" id="KW-0997">Cell inner membrane</keyword>
<evidence type="ECO:0000256" key="5">
    <source>
        <dbReference type="ARBA" id="ARBA00022692"/>
    </source>
</evidence>
<feature type="domain" description="Phosphoethanolamine transferase N-terminal" evidence="14">
    <location>
        <begin position="97"/>
        <end position="246"/>
    </location>
</feature>
<evidence type="ECO:0000256" key="12">
    <source>
        <dbReference type="SAM" id="Phobius"/>
    </source>
</evidence>
<evidence type="ECO:0000256" key="6">
    <source>
        <dbReference type="ARBA" id="ARBA00022989"/>
    </source>
</evidence>
<evidence type="ECO:0000256" key="4">
    <source>
        <dbReference type="ARBA" id="ARBA00022679"/>
    </source>
</evidence>
<evidence type="ECO:0000313" key="15">
    <source>
        <dbReference type="EMBL" id="AEQ95470.1"/>
    </source>
</evidence>
<dbReference type="EMBL" id="CP003057">
    <property type="protein sequence ID" value="AEQ95470.1"/>
    <property type="molecule type" value="Genomic_DNA"/>
</dbReference>
<evidence type="ECO:0000256" key="1">
    <source>
        <dbReference type="ARBA" id="ARBA00004429"/>
    </source>
</evidence>
<dbReference type="PANTHER" id="PTHR30443:SF0">
    <property type="entry name" value="PHOSPHOETHANOLAMINE TRANSFERASE EPTA"/>
    <property type="match status" value="1"/>
</dbReference>
<dbReference type="InterPro" id="IPR012549">
    <property type="entry name" value="EptA-like_N"/>
</dbReference>
<sequence>MGERTCTVLRDAATAASRTWLDVANGERSMSTWLPEPRRRSGLRALTWSTRPTVSTEALVLLSSLFFALVCNRLFWRTAMATHPGSIGFGISLMALLVAVHALLLGIVVWRWNAKPLLTLLLFTTALAAHYMDSYNVYLDADMLRNVLHTDHKESRELLTPGLVLPLLCYFLIPTALLWRTRLRARSVGKAFLVRAGFLLVVALLGAAGTMLSSQDISALMRNHREVRYLATPINYIVALRQNLKSDSPMKRAPKQPIEHDATATARAPGSRPRLLLVVLGETARAQNWGLNGYARQTTPELAQTGVINFPDMHSCGTSTEVSVPCMFSPYGRRDYNEDMIRGHQSFLHVLEHAGISTLWRDNQSGCKGVCDGLELQTLDDATTPGLCADGRCMDEILLSDLAAQVRAKPGDRVVVLHQLGSHGPSYFERYPAQFERFKPVCKTADLGSCSRQDIVNAYDNSLLYTDHFLNQAIYTLRGLQDYDTAMIYLSDHGESLGEKGLYLHGVPYAIAPKEQTHVPMVMWFSPEFARDRGLDEACLRHRAGQYTDQDALFPSVLGLMQVKTSVYASERDLFAKCTGTTTLR</sequence>
<dbReference type="Pfam" id="PF08019">
    <property type="entry name" value="EptA_B_N"/>
    <property type="match status" value="1"/>
</dbReference>
<dbReference type="InterPro" id="IPR017850">
    <property type="entry name" value="Alkaline_phosphatase_core_sf"/>
</dbReference>
<dbReference type="Proteomes" id="UP000008851">
    <property type="component" value="Chromosome"/>
</dbReference>
<dbReference type="FunFam" id="3.40.720.10:FF:000022">
    <property type="entry name" value="Phosphoethanolamine transferase eptA"/>
    <property type="match status" value="1"/>
</dbReference>
<feature type="region of interest" description="Disordered" evidence="11">
    <location>
        <begin position="248"/>
        <end position="267"/>
    </location>
</feature>
<dbReference type="NCBIfam" id="NF028537">
    <property type="entry name" value="P_eth_NH2_trans"/>
    <property type="match status" value="1"/>
</dbReference>
<organism evidence="15 16">
    <name type="scientific">Xanthomonas oryzae pv. oryzicola (strain BLS256)</name>
    <dbReference type="NCBI Taxonomy" id="383407"/>
    <lineage>
        <taxon>Bacteria</taxon>
        <taxon>Pseudomonadati</taxon>
        <taxon>Pseudomonadota</taxon>
        <taxon>Gammaproteobacteria</taxon>
        <taxon>Lysobacterales</taxon>
        <taxon>Lysobacteraceae</taxon>
        <taxon>Xanthomonas</taxon>
    </lineage>
</organism>
<name>G7TH82_XANOB</name>
<evidence type="ECO:0000259" key="14">
    <source>
        <dbReference type="Pfam" id="PF08019"/>
    </source>
</evidence>
<keyword evidence="6 12" id="KW-1133">Transmembrane helix</keyword>
<dbReference type="InterPro" id="IPR000917">
    <property type="entry name" value="Sulfatase_N"/>
</dbReference>
<dbReference type="GO" id="GO:0009244">
    <property type="term" value="P:lipopolysaccharide core region biosynthetic process"/>
    <property type="evidence" value="ECO:0007669"/>
    <property type="project" value="TreeGrafter"/>
</dbReference>